<keyword evidence="1" id="KW-0472">Membrane</keyword>
<feature type="transmembrane region" description="Helical" evidence="1">
    <location>
        <begin position="60"/>
        <end position="80"/>
    </location>
</feature>
<dbReference type="PATRIC" id="fig|545.12.peg.1935"/>
<evidence type="ECO:0000256" key="1">
    <source>
        <dbReference type="SAM" id="Phobius"/>
    </source>
</evidence>
<dbReference type="EMBL" id="LK931336">
    <property type="protein sequence ID" value="CDZ83794.1"/>
    <property type="molecule type" value="Genomic_DNA"/>
</dbReference>
<dbReference type="AlphaFoldDB" id="A0A078LI84"/>
<feature type="transmembrane region" description="Helical" evidence="1">
    <location>
        <begin position="244"/>
        <end position="266"/>
    </location>
</feature>
<dbReference type="Pfam" id="PF04945">
    <property type="entry name" value="YHS"/>
    <property type="match status" value="1"/>
</dbReference>
<gene>
    <name evidence="4" type="ORF">BN1086_01923</name>
    <name evidence="5" type="ORF">NCTC10786_02113</name>
</gene>
<evidence type="ECO:0000259" key="3">
    <source>
        <dbReference type="Pfam" id="PF10080"/>
    </source>
</evidence>
<dbReference type="Pfam" id="PF10080">
    <property type="entry name" value="FtrD-like"/>
    <property type="match status" value="1"/>
</dbReference>
<proteinExistence type="predicted"/>
<keyword evidence="1" id="KW-1133">Transmembrane helix</keyword>
<dbReference type="InterPro" id="IPR007029">
    <property type="entry name" value="YHS_dom"/>
</dbReference>
<keyword evidence="1" id="KW-0812">Transmembrane</keyword>
<protein>
    <submittedName>
        <fullName evidence="5">Predicted membrane protein</fullName>
    </submittedName>
    <submittedName>
        <fullName evidence="4">YHS domain protein</fullName>
    </submittedName>
</protein>
<reference evidence="4" key="1">
    <citation type="submission" date="2014-06" db="EMBL/GenBank/DDBJ databases">
        <authorList>
            <person name="Urmite Genomes Urmite Genomes"/>
        </authorList>
    </citation>
    <scope>NUCLEOTIDE SEQUENCE</scope>
</reference>
<accession>A0A078LI84</accession>
<evidence type="ECO:0000313" key="5">
    <source>
        <dbReference type="EMBL" id="SQB27315.1"/>
    </source>
</evidence>
<dbReference type="Proteomes" id="UP000251584">
    <property type="component" value="Unassembled WGS sequence"/>
</dbReference>
<dbReference type="RefSeq" id="WP_153258786.1">
    <property type="nucleotide sequence ID" value="NZ_JADVIJ010000001.1"/>
</dbReference>
<feature type="domain" description="YHS" evidence="2">
    <location>
        <begin position="408"/>
        <end position="454"/>
    </location>
</feature>
<feature type="transmembrane region" description="Helical" evidence="1">
    <location>
        <begin position="34"/>
        <end position="53"/>
    </location>
</feature>
<dbReference type="EMBL" id="UAVY01000003">
    <property type="protein sequence ID" value="SQB27315.1"/>
    <property type="molecule type" value="Genomic_DNA"/>
</dbReference>
<evidence type="ECO:0000313" key="4">
    <source>
        <dbReference type="EMBL" id="CDZ83794.1"/>
    </source>
</evidence>
<feature type="transmembrane region" description="Helical" evidence="1">
    <location>
        <begin position="199"/>
        <end position="223"/>
    </location>
</feature>
<name>A0A078LI84_CITKO</name>
<feature type="domain" description="Membrane iron-sulfur containing protein FtrD-like" evidence="3">
    <location>
        <begin position="297"/>
        <end position="400"/>
    </location>
</feature>
<dbReference type="InterPro" id="IPR018758">
    <property type="entry name" value="FtrD-like"/>
</dbReference>
<sequence>MSYFFVTTLQVFFCIALLSGVLWSRNDPPSLRPLTWTLLTGLIAGVLAGLFIHGSQPVQLLLVGAEVMVSLLFVLSFWWASTRIRYLWQGILIFGAARHWALDPNLGGLTSTHVLNTDLLLNLTAVVLAFAILCLAGVLCAMLLRRIRGLYWPLTLILLVMIWLPLSGNLLLLLMKLQVVPLGKSLLSFVAKVTNNTALYNWAGAALLLALALCWLPALLRAFRQTRETEEPIAHRLALAQRRNALRLWLVTIGCAVVVIAGQLWWDKVASQPPQLSEAVPVTLGSDGMVRLPVEQLRDGKLHRFVWVADDGKAVRFFVINRYPDKLRFGVVFDACLLCGDQGYVMEGNQVICVACGVHIFIPSIGKAGGCNPVPIENWHNDEKELVIPGKELATGVNYFSTVMTIKVTDPVDGSTLTNTSADYKYSYGGRTWFFSSEANYERFRETPEQFVPADMREE</sequence>
<evidence type="ECO:0000259" key="2">
    <source>
        <dbReference type="Pfam" id="PF04945"/>
    </source>
</evidence>
<feature type="transmembrane region" description="Helical" evidence="1">
    <location>
        <begin position="156"/>
        <end position="179"/>
    </location>
</feature>
<evidence type="ECO:0000313" key="6">
    <source>
        <dbReference type="Proteomes" id="UP000251584"/>
    </source>
</evidence>
<reference evidence="5 6" key="2">
    <citation type="submission" date="2018-06" db="EMBL/GenBank/DDBJ databases">
        <authorList>
            <consortium name="Pathogen Informatics"/>
            <person name="Doyle S."/>
        </authorList>
    </citation>
    <scope>NUCLEOTIDE SEQUENCE [LARGE SCALE GENOMIC DNA]</scope>
    <source>
        <strain evidence="5 6">NCTC10786</strain>
    </source>
</reference>
<organism evidence="4">
    <name type="scientific">Citrobacter koseri</name>
    <name type="common">Citrobacter diversus</name>
    <dbReference type="NCBI Taxonomy" id="545"/>
    <lineage>
        <taxon>Bacteria</taxon>
        <taxon>Pseudomonadati</taxon>
        <taxon>Pseudomonadota</taxon>
        <taxon>Gammaproteobacteria</taxon>
        <taxon>Enterobacterales</taxon>
        <taxon>Enterobacteriaceae</taxon>
        <taxon>Citrobacter</taxon>
    </lineage>
</organism>
<feature type="transmembrane region" description="Helical" evidence="1">
    <location>
        <begin position="119"/>
        <end position="144"/>
    </location>
</feature>